<dbReference type="InterPro" id="IPR043519">
    <property type="entry name" value="NT_sf"/>
</dbReference>
<gene>
    <name evidence="1" type="ORF">PITCH_A1040010</name>
</gene>
<sequence length="166" mass="19342">MLYEQIFGQLAQRKVRYLVIGGIAVNIHGYPRATGDLDIMISLERDNINEFITLVKDLGFSPRIPVKIEEFGDPEKVEMWKKEKQLKVFSVYNPQNEFEHIDVMVENYIDFDSAYSRREVVSARGIDIPVMDIDDLIELKRIAGRKRDEIDIKALQKIKEIKNEGR</sequence>
<dbReference type="SUPFAM" id="SSF81301">
    <property type="entry name" value="Nucleotidyltransferase"/>
    <property type="match status" value="1"/>
</dbReference>
<protein>
    <submittedName>
        <fullName evidence="1">Uncharacterized protein</fullName>
    </submittedName>
</protein>
<organism evidence="1">
    <name type="scientific">uncultured Desulfobacterium sp</name>
    <dbReference type="NCBI Taxonomy" id="201089"/>
    <lineage>
        <taxon>Bacteria</taxon>
        <taxon>Pseudomonadati</taxon>
        <taxon>Thermodesulfobacteriota</taxon>
        <taxon>Desulfobacteria</taxon>
        <taxon>Desulfobacterales</taxon>
        <taxon>Desulfobacteriaceae</taxon>
        <taxon>Desulfobacterium</taxon>
        <taxon>environmental samples</taxon>
    </lineage>
</organism>
<name>A0A445MQS1_9BACT</name>
<dbReference type="Gene3D" id="3.30.460.40">
    <property type="match status" value="1"/>
</dbReference>
<evidence type="ECO:0000313" key="1">
    <source>
        <dbReference type="EMBL" id="SPD71796.1"/>
    </source>
</evidence>
<dbReference type="AlphaFoldDB" id="A0A445MQS1"/>
<proteinExistence type="predicted"/>
<reference evidence="1" key="1">
    <citation type="submission" date="2018-01" db="EMBL/GenBank/DDBJ databases">
        <authorList>
            <person name="Regsiter A."/>
            <person name="William W."/>
        </authorList>
    </citation>
    <scope>NUCLEOTIDE SEQUENCE</scope>
    <source>
        <strain evidence="1">TRIP AH-1</strain>
    </source>
</reference>
<dbReference type="EMBL" id="OJIN01000007">
    <property type="protein sequence ID" value="SPD71796.1"/>
    <property type="molecule type" value="Genomic_DNA"/>
</dbReference>
<accession>A0A445MQS1</accession>